<feature type="non-terminal residue" evidence="8">
    <location>
        <position position="1"/>
    </location>
</feature>
<organism evidence="8 9">
    <name type="scientific">Aureimonas ureilytica</name>
    <dbReference type="NCBI Taxonomy" id="401562"/>
    <lineage>
        <taxon>Bacteria</taxon>
        <taxon>Pseudomonadati</taxon>
        <taxon>Pseudomonadota</taxon>
        <taxon>Alphaproteobacteria</taxon>
        <taxon>Hyphomicrobiales</taxon>
        <taxon>Aurantimonadaceae</taxon>
        <taxon>Aureimonas</taxon>
    </lineage>
</organism>
<evidence type="ECO:0000256" key="6">
    <source>
        <dbReference type="ARBA" id="ARBA00022777"/>
    </source>
</evidence>
<evidence type="ECO:0000256" key="5">
    <source>
        <dbReference type="ARBA" id="ARBA00022741"/>
    </source>
</evidence>
<evidence type="ECO:0000256" key="4">
    <source>
        <dbReference type="ARBA" id="ARBA00022679"/>
    </source>
</evidence>
<dbReference type="PANTHER" id="PTHR41523">
    <property type="entry name" value="TWO-COMPONENT SYSTEM SENSOR PROTEIN"/>
    <property type="match status" value="1"/>
</dbReference>
<gene>
    <name evidence="8" type="ORF">NS365_23200</name>
</gene>
<keyword evidence="7" id="KW-0067">ATP-binding</keyword>
<dbReference type="EMBL" id="LDQA01000146">
    <property type="protein sequence ID" value="KTQ98640.1"/>
    <property type="molecule type" value="Genomic_DNA"/>
</dbReference>
<dbReference type="Proteomes" id="UP000078529">
    <property type="component" value="Unassembled WGS sequence"/>
</dbReference>
<keyword evidence="4" id="KW-0808">Transferase</keyword>
<evidence type="ECO:0000256" key="1">
    <source>
        <dbReference type="ARBA" id="ARBA00000085"/>
    </source>
</evidence>
<keyword evidence="6 8" id="KW-0418">Kinase</keyword>
<name>A0A175REF1_9HYPH</name>
<evidence type="ECO:0000313" key="9">
    <source>
        <dbReference type="Proteomes" id="UP000078529"/>
    </source>
</evidence>
<protein>
    <recommendedName>
        <fullName evidence="2">histidine kinase</fullName>
        <ecNumber evidence="2">2.7.13.3</ecNumber>
    </recommendedName>
</protein>
<proteinExistence type="predicted"/>
<accession>A0A175REF1</accession>
<dbReference type="EC" id="2.7.13.3" evidence="2"/>
<dbReference type="PATRIC" id="fig|401562.4.peg.834"/>
<sequence>NAVKYGALSNETGYVDIEWAVSPEGAFDLTWRETDGPPVVSPERKGFGTRLIQRIVAPYFDGSASMDFPPEGLVFALHGKVSARL</sequence>
<evidence type="ECO:0000313" key="8">
    <source>
        <dbReference type="EMBL" id="KTQ98640.1"/>
    </source>
</evidence>
<keyword evidence="3" id="KW-0597">Phosphoprotein</keyword>
<keyword evidence="5" id="KW-0547">Nucleotide-binding</keyword>
<evidence type="ECO:0000256" key="7">
    <source>
        <dbReference type="ARBA" id="ARBA00022840"/>
    </source>
</evidence>
<keyword evidence="9" id="KW-1185">Reference proteome</keyword>
<comment type="catalytic activity">
    <reaction evidence="1">
        <text>ATP + protein L-histidine = ADP + protein N-phospho-L-histidine.</text>
        <dbReference type="EC" id="2.7.13.3"/>
    </reaction>
</comment>
<dbReference type="GO" id="GO:0005524">
    <property type="term" value="F:ATP binding"/>
    <property type="evidence" value="ECO:0007669"/>
    <property type="project" value="UniProtKB-KW"/>
</dbReference>
<dbReference type="AlphaFoldDB" id="A0A175REF1"/>
<dbReference type="PANTHER" id="PTHR41523:SF7">
    <property type="entry name" value="HISTIDINE KINASE"/>
    <property type="match status" value="1"/>
</dbReference>
<dbReference type="GO" id="GO:0004673">
    <property type="term" value="F:protein histidine kinase activity"/>
    <property type="evidence" value="ECO:0007669"/>
    <property type="project" value="UniProtKB-EC"/>
</dbReference>
<evidence type="ECO:0000256" key="2">
    <source>
        <dbReference type="ARBA" id="ARBA00012438"/>
    </source>
</evidence>
<comment type="caution">
    <text evidence="8">The sequence shown here is derived from an EMBL/GenBank/DDBJ whole genome shotgun (WGS) entry which is preliminary data.</text>
</comment>
<reference evidence="8 9" key="1">
    <citation type="journal article" date="2016" name="Front. Microbiol.">
        <title>Genomic Resource of Rice Seed Associated Bacteria.</title>
        <authorList>
            <person name="Midha S."/>
            <person name="Bansal K."/>
            <person name="Sharma S."/>
            <person name="Kumar N."/>
            <person name="Patil P.P."/>
            <person name="Chaudhry V."/>
            <person name="Patil P.B."/>
        </authorList>
    </citation>
    <scope>NUCLEOTIDE SEQUENCE [LARGE SCALE GENOMIC DNA]</scope>
    <source>
        <strain evidence="8 9">NS365</strain>
    </source>
</reference>
<evidence type="ECO:0000256" key="3">
    <source>
        <dbReference type="ARBA" id="ARBA00022553"/>
    </source>
</evidence>